<dbReference type="GO" id="GO:0003677">
    <property type="term" value="F:DNA binding"/>
    <property type="evidence" value="ECO:0007669"/>
    <property type="project" value="UniProtKB-KW"/>
</dbReference>
<comment type="caution">
    <text evidence="5">The sequence shown here is derived from an EMBL/GenBank/DDBJ whole genome shotgun (WGS) entry which is preliminary data.</text>
</comment>
<dbReference type="SMART" id="SM00347">
    <property type="entry name" value="HTH_MARR"/>
    <property type="match status" value="1"/>
</dbReference>
<gene>
    <name evidence="5" type="ORF">H8R02_29310</name>
</gene>
<dbReference type="Proteomes" id="UP000596827">
    <property type="component" value="Unassembled WGS sequence"/>
</dbReference>
<dbReference type="AlphaFoldDB" id="A0A923MFE9"/>
<dbReference type="PRINTS" id="PR00598">
    <property type="entry name" value="HTHMARR"/>
</dbReference>
<dbReference type="Gene3D" id="1.10.10.10">
    <property type="entry name" value="Winged helix-like DNA-binding domain superfamily/Winged helix DNA-binding domain"/>
    <property type="match status" value="1"/>
</dbReference>
<dbReference type="PROSITE" id="PS01117">
    <property type="entry name" value="HTH_MARR_1"/>
    <property type="match status" value="1"/>
</dbReference>
<dbReference type="PANTHER" id="PTHR42756">
    <property type="entry name" value="TRANSCRIPTIONAL REGULATOR, MARR"/>
    <property type="match status" value="1"/>
</dbReference>
<dbReference type="InterPro" id="IPR023187">
    <property type="entry name" value="Tscrpt_reg_MarR-type_CS"/>
</dbReference>
<dbReference type="InterPro" id="IPR036388">
    <property type="entry name" value="WH-like_DNA-bd_sf"/>
</dbReference>
<organism evidence="5 6">
    <name type="scientific">Ramlibacter albus</name>
    <dbReference type="NCBI Taxonomy" id="2079448"/>
    <lineage>
        <taxon>Bacteria</taxon>
        <taxon>Pseudomonadati</taxon>
        <taxon>Pseudomonadota</taxon>
        <taxon>Betaproteobacteria</taxon>
        <taxon>Burkholderiales</taxon>
        <taxon>Comamonadaceae</taxon>
        <taxon>Ramlibacter</taxon>
    </lineage>
</organism>
<proteinExistence type="predicted"/>
<evidence type="ECO:0000256" key="1">
    <source>
        <dbReference type="ARBA" id="ARBA00023015"/>
    </source>
</evidence>
<evidence type="ECO:0000313" key="6">
    <source>
        <dbReference type="Proteomes" id="UP000596827"/>
    </source>
</evidence>
<evidence type="ECO:0000259" key="4">
    <source>
        <dbReference type="PROSITE" id="PS50995"/>
    </source>
</evidence>
<feature type="domain" description="HTH marR-type" evidence="4">
    <location>
        <begin position="22"/>
        <end position="154"/>
    </location>
</feature>
<dbReference type="RefSeq" id="WP_187085469.1">
    <property type="nucleotide sequence ID" value="NZ_JACORU010000019.1"/>
</dbReference>
<evidence type="ECO:0000256" key="3">
    <source>
        <dbReference type="ARBA" id="ARBA00023163"/>
    </source>
</evidence>
<keyword evidence="6" id="KW-1185">Reference proteome</keyword>
<evidence type="ECO:0000313" key="5">
    <source>
        <dbReference type="EMBL" id="MBC5768596.1"/>
    </source>
</evidence>
<dbReference type="InterPro" id="IPR000835">
    <property type="entry name" value="HTH_MarR-typ"/>
</dbReference>
<keyword evidence="3" id="KW-0804">Transcription</keyword>
<keyword evidence="2" id="KW-0238">DNA-binding</keyword>
<dbReference type="PANTHER" id="PTHR42756:SF1">
    <property type="entry name" value="TRANSCRIPTIONAL REPRESSOR OF EMRAB OPERON"/>
    <property type="match status" value="1"/>
</dbReference>
<name>A0A923MFE9_9BURK</name>
<dbReference type="GO" id="GO:0003700">
    <property type="term" value="F:DNA-binding transcription factor activity"/>
    <property type="evidence" value="ECO:0007669"/>
    <property type="project" value="InterPro"/>
</dbReference>
<dbReference type="EMBL" id="JACORU010000019">
    <property type="protein sequence ID" value="MBC5768596.1"/>
    <property type="molecule type" value="Genomic_DNA"/>
</dbReference>
<protein>
    <submittedName>
        <fullName evidence="5">MarR family transcriptional regulator</fullName>
    </submittedName>
</protein>
<dbReference type="InterPro" id="IPR036390">
    <property type="entry name" value="WH_DNA-bd_sf"/>
</dbReference>
<reference evidence="5" key="1">
    <citation type="submission" date="2020-08" db="EMBL/GenBank/DDBJ databases">
        <title>Ramlibacter sp. GTP1 16S ribosomal RNA gene genome sequencing and assembly.</title>
        <authorList>
            <person name="Kang M."/>
        </authorList>
    </citation>
    <scope>NUCLEOTIDE SEQUENCE</scope>
    <source>
        <strain evidence="5">GTP1</strain>
    </source>
</reference>
<dbReference type="PROSITE" id="PS50995">
    <property type="entry name" value="HTH_MARR_2"/>
    <property type="match status" value="1"/>
</dbReference>
<dbReference type="Pfam" id="PF01047">
    <property type="entry name" value="MarR"/>
    <property type="match status" value="1"/>
</dbReference>
<keyword evidence="1" id="KW-0805">Transcription regulation</keyword>
<sequence>MNPPKPRGKVPAFYKPGAIQPNESVGYLMRRILASVQAAADRELEPTGLTHAQWIPLYKLYLGHASTAAELAAAAELDAGAMTRTLDRLEAKGLVRRVRSEADRRVVNIELTPEGKTAAQAIPQALSNVLNAHLKGFTAEEWQLLKSFLNRMLENGVELQQARNEALDET</sequence>
<evidence type="ECO:0000256" key="2">
    <source>
        <dbReference type="ARBA" id="ARBA00023125"/>
    </source>
</evidence>
<accession>A0A923MFE9</accession>
<dbReference type="SUPFAM" id="SSF46785">
    <property type="entry name" value="Winged helix' DNA-binding domain"/>
    <property type="match status" value="1"/>
</dbReference>